<comment type="subunit">
    <text evidence="5 8">Homododecamer.</text>
</comment>
<evidence type="ECO:0000256" key="7">
    <source>
        <dbReference type="ARBA" id="ARBA00023239"/>
    </source>
</evidence>
<comment type="similarity">
    <text evidence="4 8">Belongs to the type-II 3-dehydroquinase family.</text>
</comment>
<protein>
    <recommendedName>
        <fullName evidence="6 8">3-dehydroquinate dehydratase</fullName>
        <shortName evidence="8">3-dehydroquinase</shortName>
        <ecNumber evidence="6 8">4.2.1.10</ecNumber>
    </recommendedName>
    <alternativeName>
        <fullName evidence="8">Type II DHQase</fullName>
    </alternativeName>
</protein>
<dbReference type="NCBIfam" id="TIGR01088">
    <property type="entry name" value="aroQ"/>
    <property type="match status" value="1"/>
</dbReference>
<comment type="pathway">
    <text evidence="3 8">Metabolic intermediate biosynthesis; chorismate biosynthesis; chorismate from D-erythrose 4-phosphate and phosphoenolpyruvate: step 3/7.</text>
</comment>
<dbReference type="GO" id="GO:0009423">
    <property type="term" value="P:chorismate biosynthetic process"/>
    <property type="evidence" value="ECO:0007669"/>
    <property type="project" value="UniProtKB-UniRule"/>
</dbReference>
<feature type="binding site" evidence="8 10">
    <location>
        <position position="97"/>
    </location>
    <ligand>
        <name>substrate</name>
    </ligand>
</feature>
<dbReference type="KEGG" id="plei:Q9312_13770"/>
<feature type="active site" description="Proton acceptor" evidence="8 9">
    <location>
        <position position="39"/>
    </location>
</feature>
<accession>A0AA51X5M3</accession>
<dbReference type="InterPro" id="IPR001874">
    <property type="entry name" value="DHquinase_II"/>
</dbReference>
<organism evidence="12 13">
    <name type="scientific">Pleionea litopenaei</name>
    <dbReference type="NCBI Taxonomy" id="3070815"/>
    <lineage>
        <taxon>Bacteria</taxon>
        <taxon>Pseudomonadati</taxon>
        <taxon>Pseudomonadota</taxon>
        <taxon>Gammaproteobacteria</taxon>
        <taxon>Oceanospirillales</taxon>
        <taxon>Pleioneaceae</taxon>
        <taxon>Pleionea</taxon>
    </lineage>
</organism>
<feature type="site" description="Transition state stabilizer" evidence="8 11">
    <location>
        <position position="34"/>
    </location>
</feature>
<dbReference type="PANTHER" id="PTHR21272">
    <property type="entry name" value="CATABOLIC 3-DEHYDROQUINASE"/>
    <property type="match status" value="1"/>
</dbReference>
<evidence type="ECO:0000256" key="6">
    <source>
        <dbReference type="ARBA" id="ARBA00012060"/>
    </source>
</evidence>
<evidence type="ECO:0000256" key="4">
    <source>
        <dbReference type="ARBA" id="ARBA00011037"/>
    </source>
</evidence>
<keyword evidence="13" id="KW-1185">Reference proteome</keyword>
<evidence type="ECO:0000256" key="9">
    <source>
        <dbReference type="PIRSR" id="PIRSR001399-1"/>
    </source>
</evidence>
<feature type="binding site" evidence="8 10">
    <location>
        <begin position="118"/>
        <end position="119"/>
    </location>
    <ligand>
        <name>substrate</name>
    </ligand>
</feature>
<evidence type="ECO:0000256" key="3">
    <source>
        <dbReference type="ARBA" id="ARBA00004902"/>
    </source>
</evidence>
<evidence type="ECO:0000256" key="8">
    <source>
        <dbReference type="HAMAP-Rule" id="MF_00169"/>
    </source>
</evidence>
<dbReference type="SUPFAM" id="SSF52304">
    <property type="entry name" value="Type II 3-dehydroquinate dehydratase"/>
    <property type="match status" value="1"/>
</dbReference>
<dbReference type="PIRSF" id="PIRSF001399">
    <property type="entry name" value="DHquinase_II"/>
    <property type="match status" value="1"/>
</dbReference>
<dbReference type="NCBIfam" id="NF003806">
    <property type="entry name" value="PRK05395.1-3"/>
    <property type="match status" value="1"/>
</dbReference>
<evidence type="ECO:0000313" key="12">
    <source>
        <dbReference type="EMBL" id="WMS86287.1"/>
    </source>
</evidence>
<dbReference type="RefSeq" id="WP_309201439.1">
    <property type="nucleotide sequence ID" value="NZ_CP133548.1"/>
</dbReference>
<dbReference type="HAMAP" id="MF_00169">
    <property type="entry name" value="AroQ"/>
    <property type="match status" value="1"/>
</dbReference>
<feature type="binding site" evidence="8 10">
    <location>
        <position position="104"/>
    </location>
    <ligand>
        <name>substrate</name>
    </ligand>
</feature>
<dbReference type="Proteomes" id="UP001239782">
    <property type="component" value="Chromosome"/>
</dbReference>
<dbReference type="PANTHER" id="PTHR21272:SF3">
    <property type="entry name" value="CATABOLIC 3-DEHYDROQUINASE"/>
    <property type="match status" value="1"/>
</dbReference>
<evidence type="ECO:0000256" key="2">
    <source>
        <dbReference type="ARBA" id="ARBA00003924"/>
    </source>
</evidence>
<feature type="binding site" evidence="8 10">
    <location>
        <position position="128"/>
    </location>
    <ligand>
        <name>substrate</name>
    </ligand>
</feature>
<reference evidence="12 13" key="1">
    <citation type="submission" date="2023-08" db="EMBL/GenBank/DDBJ databases">
        <title>Pleionea litopenaei sp. nov., isolated from stomach of juvenile Litopenaeus vannamei.</title>
        <authorList>
            <person name="Rho A.M."/>
            <person name="Hwang C.Y."/>
        </authorList>
    </citation>
    <scope>NUCLEOTIDE SEQUENCE [LARGE SCALE GENOMIC DNA]</scope>
    <source>
        <strain evidence="12 13">HL-JVS1</strain>
    </source>
</reference>
<evidence type="ECO:0000256" key="11">
    <source>
        <dbReference type="PIRSR" id="PIRSR001399-3"/>
    </source>
</evidence>
<dbReference type="Pfam" id="PF01220">
    <property type="entry name" value="DHquinase_II"/>
    <property type="match status" value="1"/>
</dbReference>
<dbReference type="NCBIfam" id="NF003805">
    <property type="entry name" value="PRK05395.1-2"/>
    <property type="match status" value="1"/>
</dbReference>
<sequence length="164" mass="18277">MQVSAKFSEFSPTFKYKMLFLLLNGPNLNLLGTREPDIYGAATLGDIETQTGQLLSSMGVELECFQSNAEHQLIERIHQAKKDQVDYILFNPAAFTHTSIALRDALTAVAIPFTEIHLSDPERREAFRHVSYFSDVAQEVIKGQGSQGYLIAAKNAVKTLQQTI</sequence>
<evidence type="ECO:0000313" key="13">
    <source>
        <dbReference type="Proteomes" id="UP001239782"/>
    </source>
</evidence>
<dbReference type="EMBL" id="CP133548">
    <property type="protein sequence ID" value="WMS86287.1"/>
    <property type="molecule type" value="Genomic_DNA"/>
</dbReference>
<dbReference type="CDD" id="cd00466">
    <property type="entry name" value="DHQase_II"/>
    <property type="match status" value="1"/>
</dbReference>
<comment type="catalytic activity">
    <reaction evidence="1 8">
        <text>3-dehydroquinate = 3-dehydroshikimate + H2O</text>
        <dbReference type="Rhea" id="RHEA:21096"/>
        <dbReference type="ChEBI" id="CHEBI:15377"/>
        <dbReference type="ChEBI" id="CHEBI:16630"/>
        <dbReference type="ChEBI" id="CHEBI:32364"/>
        <dbReference type="EC" id="4.2.1.10"/>
    </reaction>
</comment>
<dbReference type="NCBIfam" id="NF003807">
    <property type="entry name" value="PRK05395.1-4"/>
    <property type="match status" value="1"/>
</dbReference>
<dbReference type="Gene3D" id="3.40.50.9100">
    <property type="entry name" value="Dehydroquinase, class II"/>
    <property type="match status" value="1"/>
</dbReference>
<evidence type="ECO:0000256" key="1">
    <source>
        <dbReference type="ARBA" id="ARBA00001864"/>
    </source>
</evidence>
<keyword evidence="8" id="KW-0028">Amino-acid biosynthesis</keyword>
<keyword evidence="7 8" id="KW-0456">Lyase</keyword>
<dbReference type="InterPro" id="IPR036441">
    <property type="entry name" value="DHquinase_II_sf"/>
</dbReference>
<dbReference type="NCBIfam" id="NF003804">
    <property type="entry name" value="PRK05395.1-1"/>
    <property type="match status" value="1"/>
</dbReference>
<keyword evidence="8" id="KW-0057">Aromatic amino acid biosynthesis</keyword>
<proteinExistence type="inferred from homology"/>
<evidence type="ECO:0000256" key="10">
    <source>
        <dbReference type="PIRSR" id="PIRSR001399-2"/>
    </source>
</evidence>
<name>A0AA51X5M3_9GAMM</name>
<dbReference type="PROSITE" id="PS01029">
    <property type="entry name" value="DEHYDROQUINASE_II"/>
    <property type="match status" value="1"/>
</dbReference>
<feature type="active site" description="Proton donor" evidence="8 9">
    <location>
        <position position="117"/>
    </location>
</feature>
<dbReference type="GO" id="GO:0009073">
    <property type="term" value="P:aromatic amino acid family biosynthetic process"/>
    <property type="evidence" value="ECO:0007669"/>
    <property type="project" value="UniProtKB-KW"/>
</dbReference>
<gene>
    <name evidence="8 12" type="primary">aroQ</name>
    <name evidence="12" type="ORF">Q9312_13770</name>
</gene>
<dbReference type="GO" id="GO:0008652">
    <property type="term" value="P:amino acid biosynthetic process"/>
    <property type="evidence" value="ECO:0007669"/>
    <property type="project" value="UniProtKB-KW"/>
</dbReference>
<feature type="binding site" evidence="8 10">
    <location>
        <position position="91"/>
    </location>
    <ligand>
        <name>substrate</name>
    </ligand>
</feature>
<comment type="function">
    <text evidence="2 8">Catalyzes a trans-dehydration via an enolate intermediate.</text>
</comment>
<dbReference type="InterPro" id="IPR018509">
    <property type="entry name" value="DHquinase_II_CS"/>
</dbReference>
<dbReference type="AlphaFoldDB" id="A0AA51X5M3"/>
<evidence type="ECO:0000256" key="5">
    <source>
        <dbReference type="ARBA" id="ARBA00011193"/>
    </source>
</evidence>
<dbReference type="GO" id="GO:0019631">
    <property type="term" value="P:quinate catabolic process"/>
    <property type="evidence" value="ECO:0007669"/>
    <property type="project" value="TreeGrafter"/>
</dbReference>
<dbReference type="GO" id="GO:0003855">
    <property type="term" value="F:3-dehydroquinate dehydratase activity"/>
    <property type="evidence" value="ECO:0007669"/>
    <property type="project" value="UniProtKB-UniRule"/>
</dbReference>
<dbReference type="EC" id="4.2.1.10" evidence="6 8"/>